<feature type="chain" id="PRO_5010274719" description="DUF4136 domain-containing protein" evidence="1">
    <location>
        <begin position="24"/>
        <end position="171"/>
    </location>
</feature>
<feature type="signal peptide" evidence="1">
    <location>
        <begin position="1"/>
        <end position="23"/>
    </location>
</feature>
<dbReference type="AlphaFoldDB" id="A0A1H7S1Y3"/>
<dbReference type="STRING" id="1429083.GCA_001885685_00167"/>
<dbReference type="Pfam" id="PF13590">
    <property type="entry name" value="DUF4136"/>
    <property type="match status" value="1"/>
</dbReference>
<dbReference type="SUPFAM" id="SSF56954">
    <property type="entry name" value="Outer membrane efflux proteins (OEP)"/>
    <property type="match status" value="1"/>
</dbReference>
<feature type="domain" description="DUF4136" evidence="2">
    <location>
        <begin position="41"/>
        <end position="167"/>
    </location>
</feature>
<dbReference type="Gene3D" id="3.30.160.670">
    <property type="match status" value="1"/>
</dbReference>
<gene>
    <name evidence="3" type="ORF">SAMN05216214_11673</name>
</gene>
<keyword evidence="4" id="KW-1185">Reference proteome</keyword>
<evidence type="ECO:0000259" key="2">
    <source>
        <dbReference type="Pfam" id="PF13590"/>
    </source>
</evidence>
<organism evidence="3 4">
    <name type="scientific">Atopomonas hussainii</name>
    <dbReference type="NCBI Taxonomy" id="1429083"/>
    <lineage>
        <taxon>Bacteria</taxon>
        <taxon>Pseudomonadati</taxon>
        <taxon>Pseudomonadota</taxon>
        <taxon>Gammaproteobacteria</taxon>
        <taxon>Pseudomonadales</taxon>
        <taxon>Pseudomonadaceae</taxon>
        <taxon>Atopomonas</taxon>
    </lineage>
</organism>
<name>A0A1H7S1Y3_9GAMM</name>
<evidence type="ECO:0000256" key="1">
    <source>
        <dbReference type="SAM" id="SignalP"/>
    </source>
</evidence>
<keyword evidence="1" id="KW-0732">Signal</keyword>
<evidence type="ECO:0000313" key="4">
    <source>
        <dbReference type="Proteomes" id="UP000185766"/>
    </source>
</evidence>
<dbReference type="EMBL" id="FOAS01000016">
    <property type="protein sequence ID" value="SEL65597.1"/>
    <property type="molecule type" value="Genomic_DNA"/>
</dbReference>
<dbReference type="InterPro" id="IPR025411">
    <property type="entry name" value="DUF4136"/>
</dbReference>
<evidence type="ECO:0000313" key="3">
    <source>
        <dbReference type="EMBL" id="SEL65597.1"/>
    </source>
</evidence>
<protein>
    <recommendedName>
        <fullName evidence="2">DUF4136 domain-containing protein</fullName>
    </recommendedName>
</protein>
<sequence>MPTLQRLLAVLFTAVLLSACGSAEKTDQLLPTLQGPERWHDLRTFSLEPVRAKGHRLDLEPSVNQALRKALEAKGYRYQADNADIRVLYAFGLSAQAAINQRPVVSSQGTYTRTEINQEQHARLALRLTDTQDNILLDVAGSRTLQHPDLSQQAFDQAAKRLFNEVPRATP</sequence>
<accession>A0A1H7S1Y3</accession>
<proteinExistence type="predicted"/>
<dbReference type="Proteomes" id="UP000185766">
    <property type="component" value="Unassembled WGS sequence"/>
</dbReference>
<dbReference type="RefSeq" id="WP_074870179.1">
    <property type="nucleotide sequence ID" value="NZ_FOAS01000016.1"/>
</dbReference>
<reference evidence="3 4" key="1">
    <citation type="submission" date="2016-10" db="EMBL/GenBank/DDBJ databases">
        <authorList>
            <person name="de Groot N.N."/>
        </authorList>
    </citation>
    <scope>NUCLEOTIDE SEQUENCE [LARGE SCALE GENOMIC DNA]</scope>
    <source>
        <strain evidence="3 4">JCM 19513</strain>
    </source>
</reference>
<dbReference type="PROSITE" id="PS51257">
    <property type="entry name" value="PROKAR_LIPOPROTEIN"/>
    <property type="match status" value="1"/>
</dbReference>